<organism evidence="2 3">
    <name type="scientific">Dyella ginsengisoli</name>
    <dbReference type="NCBI Taxonomy" id="363848"/>
    <lineage>
        <taxon>Bacteria</taxon>
        <taxon>Pseudomonadati</taxon>
        <taxon>Pseudomonadota</taxon>
        <taxon>Gammaproteobacteria</taxon>
        <taxon>Lysobacterales</taxon>
        <taxon>Rhodanobacteraceae</taxon>
        <taxon>Dyella</taxon>
    </lineage>
</organism>
<dbReference type="CDD" id="cd08356">
    <property type="entry name" value="VOC_CChe_VCA0619_like"/>
    <property type="match status" value="1"/>
</dbReference>
<dbReference type="InterPro" id="IPR004360">
    <property type="entry name" value="Glyas_Fos-R_dOase_dom"/>
</dbReference>
<feature type="domain" description="VOC" evidence="1">
    <location>
        <begin position="3"/>
        <end position="120"/>
    </location>
</feature>
<protein>
    <submittedName>
        <fullName evidence="2">VOC family protein</fullName>
    </submittedName>
</protein>
<evidence type="ECO:0000313" key="3">
    <source>
        <dbReference type="Proteomes" id="UP001620460"/>
    </source>
</evidence>
<dbReference type="InterPro" id="IPR037523">
    <property type="entry name" value="VOC_core"/>
</dbReference>
<dbReference type="Pfam" id="PF00903">
    <property type="entry name" value="Glyoxalase"/>
    <property type="match status" value="1"/>
</dbReference>
<reference evidence="2 3" key="1">
    <citation type="submission" date="2020-10" db="EMBL/GenBank/DDBJ databases">
        <title>Phylogeny of dyella-like bacteria.</title>
        <authorList>
            <person name="Fu J."/>
        </authorList>
    </citation>
    <scope>NUCLEOTIDE SEQUENCE [LARGE SCALE GENOMIC DNA]</scope>
    <source>
        <strain evidence="2 3">Gsoil3046</strain>
    </source>
</reference>
<gene>
    <name evidence="2" type="ORF">ISP17_10885</name>
</gene>
<accession>A0ABW8JTJ6</accession>
<evidence type="ECO:0000313" key="2">
    <source>
        <dbReference type="EMBL" id="MFK2904473.1"/>
    </source>
</evidence>
<keyword evidence="3" id="KW-1185">Reference proteome</keyword>
<dbReference type="InterPro" id="IPR029068">
    <property type="entry name" value="Glyas_Bleomycin-R_OHBP_Dase"/>
</dbReference>
<dbReference type="RefSeq" id="WP_404633026.1">
    <property type="nucleotide sequence ID" value="NZ_JADIKM010000003.1"/>
</dbReference>
<dbReference type="EMBL" id="JADIKM010000003">
    <property type="protein sequence ID" value="MFK2904473.1"/>
    <property type="molecule type" value="Genomic_DNA"/>
</dbReference>
<dbReference type="PROSITE" id="PS51819">
    <property type="entry name" value="VOC"/>
    <property type="match status" value="1"/>
</dbReference>
<evidence type="ECO:0000259" key="1">
    <source>
        <dbReference type="PROSITE" id="PS51819"/>
    </source>
</evidence>
<comment type="caution">
    <text evidence="2">The sequence shown here is derived from an EMBL/GenBank/DDBJ whole genome shotgun (WGS) entry which is preliminary data.</text>
</comment>
<sequence length="129" mass="14981">MDRLATIEIKAFVPARDYALSRRFYADIGFEEKSEGDGVAYFAAGECSFLLQDFYRPGHADNFVMHLLVADVDAWHQHLRNERIVERYDIRLDEPEDRPWRMRDFCMTDPSGVLWRIAQNLGGRPLADG</sequence>
<name>A0ABW8JTJ6_9GAMM</name>
<dbReference type="Gene3D" id="3.10.180.10">
    <property type="entry name" value="2,3-Dihydroxybiphenyl 1,2-Dioxygenase, domain 1"/>
    <property type="match status" value="1"/>
</dbReference>
<proteinExistence type="predicted"/>
<dbReference type="Proteomes" id="UP001620460">
    <property type="component" value="Unassembled WGS sequence"/>
</dbReference>
<dbReference type="SUPFAM" id="SSF54593">
    <property type="entry name" value="Glyoxalase/Bleomycin resistance protein/Dihydroxybiphenyl dioxygenase"/>
    <property type="match status" value="1"/>
</dbReference>